<protein>
    <recommendedName>
        <fullName evidence="12">ABC transporter</fullName>
    </recommendedName>
</protein>
<dbReference type="InterPro" id="IPR027417">
    <property type="entry name" value="P-loop_NTPase"/>
</dbReference>
<dbReference type="Gene3D" id="1.20.1560.10">
    <property type="entry name" value="ABC transporter type 1, transmembrane domain"/>
    <property type="match status" value="1"/>
</dbReference>
<keyword evidence="3" id="KW-0547">Nucleotide-binding</keyword>
<dbReference type="InterPro" id="IPR003593">
    <property type="entry name" value="AAA+_ATPase"/>
</dbReference>
<evidence type="ECO:0000256" key="5">
    <source>
        <dbReference type="ARBA" id="ARBA00022989"/>
    </source>
</evidence>
<evidence type="ECO:0000313" key="10">
    <source>
        <dbReference type="EMBL" id="EGB03900.1"/>
    </source>
</evidence>
<dbReference type="PROSITE" id="PS00211">
    <property type="entry name" value="ABC_TRANSPORTER_1"/>
    <property type="match status" value="1"/>
</dbReference>
<dbReference type="GO" id="GO:0016887">
    <property type="term" value="F:ATP hydrolysis activity"/>
    <property type="evidence" value="ECO:0007669"/>
    <property type="project" value="InterPro"/>
</dbReference>
<evidence type="ECO:0000259" key="8">
    <source>
        <dbReference type="PROSITE" id="PS50893"/>
    </source>
</evidence>
<evidence type="ECO:0008006" key="12">
    <source>
        <dbReference type="Google" id="ProtNLM"/>
    </source>
</evidence>
<dbReference type="GO" id="GO:0005743">
    <property type="term" value="C:mitochondrial inner membrane"/>
    <property type="evidence" value="ECO:0007669"/>
    <property type="project" value="TreeGrafter"/>
</dbReference>
<feature type="non-terminal residue" evidence="10">
    <location>
        <position position="1"/>
    </location>
</feature>
<dbReference type="SMART" id="SM00382">
    <property type="entry name" value="AAA"/>
    <property type="match status" value="1"/>
</dbReference>
<keyword evidence="4" id="KW-0067">ATP-binding</keyword>
<dbReference type="SUPFAM" id="SSF52540">
    <property type="entry name" value="P-loop containing nucleoside triphosphate hydrolases"/>
    <property type="match status" value="1"/>
</dbReference>
<dbReference type="Pfam" id="PF00664">
    <property type="entry name" value="ABC_membrane"/>
    <property type="match status" value="1"/>
</dbReference>
<feature type="transmembrane region" description="Helical" evidence="7">
    <location>
        <begin position="20"/>
        <end position="42"/>
    </location>
</feature>
<dbReference type="InterPro" id="IPR017871">
    <property type="entry name" value="ABC_transporter-like_CS"/>
</dbReference>
<keyword evidence="6 7" id="KW-0472">Membrane</keyword>
<dbReference type="PANTHER" id="PTHR24221:SF470">
    <property type="entry name" value="MITOCHONDRIAL ABC TRANSPORTER ATM"/>
    <property type="match status" value="1"/>
</dbReference>
<sequence length="576" mass="60225">VARSVARHAWTTAPRNARLQIVASVACLVAAKALTVSVPFLLQGCVDGLVSRDRAAAVRATALYCGARVAVVLASEARSLTYAHASQQAVRGYARELFGSLHALGPAFHARHPTGLLSVAFSRGARGFQTLLFQLLFSVLPTLVELGLSAAVLGRRFGASVGLGTVATFLAYAAFTARVIDAKVRVKRRLVALDNAKSAYLVDSLGGTETVKLFNGEAVEALRFDDFLRSMVRAFVASSRVNGLLNVGQALIFSAGLGGCLLQATRHPGALTLGDVVAVNALLLQLAQPMNFLGYTASEIRQSLVDMRVTEDILAARRAEDARRGGAAARVDAAAAPGVAFDDVAVAYDGSRARALDGATFFAPPGKTTVLVGASGSGKSTALRVVAKLVNVDGGAARLTYARGDVDVADAAPADLRAALAVVPQDSRLFDESVWYNVRFGDMAAGDGAVDAALAAARLGGAFGGADPRAVRVGEGACRISGGERQRVGVARALLRDPRLLVADEPTSAADPETERHVLRALAAADDRTVLIAAHRLAAITPRADHVVVFSRGRVVQQGTHAALLRDENGEYARLW</sequence>
<organism evidence="11">
    <name type="scientific">Aureococcus anophagefferens</name>
    <name type="common">Harmful bloom alga</name>
    <dbReference type="NCBI Taxonomy" id="44056"/>
    <lineage>
        <taxon>Eukaryota</taxon>
        <taxon>Sar</taxon>
        <taxon>Stramenopiles</taxon>
        <taxon>Ochrophyta</taxon>
        <taxon>Pelagophyceae</taxon>
        <taxon>Pelagomonadales</taxon>
        <taxon>Pelagomonadaceae</taxon>
        <taxon>Aureococcus</taxon>
    </lineage>
</organism>
<feature type="transmembrane region" description="Helical" evidence="7">
    <location>
        <begin position="159"/>
        <end position="180"/>
    </location>
</feature>
<dbReference type="InterPro" id="IPR039421">
    <property type="entry name" value="Type_1_exporter"/>
</dbReference>
<evidence type="ECO:0000256" key="2">
    <source>
        <dbReference type="ARBA" id="ARBA00022692"/>
    </source>
</evidence>
<evidence type="ECO:0000256" key="1">
    <source>
        <dbReference type="ARBA" id="ARBA00004141"/>
    </source>
</evidence>
<dbReference type="PANTHER" id="PTHR24221">
    <property type="entry name" value="ATP-BINDING CASSETTE SUB-FAMILY B"/>
    <property type="match status" value="1"/>
</dbReference>
<dbReference type="InParanoid" id="F0YLW2"/>
<dbReference type="CDD" id="cd18582">
    <property type="entry name" value="ABC_6TM_ATM1_ABCB7"/>
    <property type="match status" value="1"/>
</dbReference>
<dbReference type="InterPro" id="IPR011527">
    <property type="entry name" value="ABC1_TM_dom"/>
</dbReference>
<reference evidence="10 11" key="1">
    <citation type="journal article" date="2011" name="Proc. Natl. Acad. Sci. U.S.A.">
        <title>Niche of harmful alga Aureococcus anophagefferens revealed through ecogenomics.</title>
        <authorList>
            <person name="Gobler C.J."/>
            <person name="Berry D.L."/>
            <person name="Dyhrman S.T."/>
            <person name="Wilhelm S.W."/>
            <person name="Salamov A."/>
            <person name="Lobanov A.V."/>
            <person name="Zhang Y."/>
            <person name="Collier J.L."/>
            <person name="Wurch L.L."/>
            <person name="Kustka A.B."/>
            <person name="Dill B.D."/>
            <person name="Shah M."/>
            <person name="VerBerkmoes N.C."/>
            <person name="Kuo A."/>
            <person name="Terry A."/>
            <person name="Pangilinan J."/>
            <person name="Lindquist E.A."/>
            <person name="Lucas S."/>
            <person name="Paulsen I.T."/>
            <person name="Hattenrath-Lehmann T.K."/>
            <person name="Talmage S.C."/>
            <person name="Walker E.A."/>
            <person name="Koch F."/>
            <person name="Burson A.M."/>
            <person name="Marcoval M.A."/>
            <person name="Tang Y.Z."/>
            <person name="Lecleir G.R."/>
            <person name="Coyne K.J."/>
            <person name="Berg G.M."/>
            <person name="Bertrand E.M."/>
            <person name="Saito M.A."/>
            <person name="Gladyshev V.N."/>
            <person name="Grigoriev I.V."/>
        </authorList>
    </citation>
    <scope>NUCLEOTIDE SEQUENCE [LARGE SCALE GENOMIC DNA]</scope>
    <source>
        <strain evidence="11">CCMP 1984</strain>
    </source>
</reference>
<evidence type="ECO:0000256" key="6">
    <source>
        <dbReference type="ARBA" id="ARBA00023136"/>
    </source>
</evidence>
<dbReference type="PROSITE" id="PS50929">
    <property type="entry name" value="ABC_TM1F"/>
    <property type="match status" value="1"/>
</dbReference>
<dbReference type="Gene3D" id="3.40.50.300">
    <property type="entry name" value="P-loop containing nucleotide triphosphate hydrolases"/>
    <property type="match status" value="1"/>
</dbReference>
<evidence type="ECO:0000256" key="4">
    <source>
        <dbReference type="ARBA" id="ARBA00022840"/>
    </source>
</evidence>
<dbReference type="OrthoDB" id="203818at2759"/>
<keyword evidence="2 7" id="KW-0812">Transmembrane</keyword>
<dbReference type="EMBL" id="GL833159">
    <property type="protein sequence ID" value="EGB03900.1"/>
    <property type="molecule type" value="Genomic_DNA"/>
</dbReference>
<dbReference type="GO" id="GO:0005524">
    <property type="term" value="F:ATP binding"/>
    <property type="evidence" value="ECO:0007669"/>
    <property type="project" value="UniProtKB-KW"/>
</dbReference>
<dbReference type="RefSeq" id="XP_009041396.1">
    <property type="nucleotide sequence ID" value="XM_009043148.1"/>
</dbReference>
<feature type="domain" description="ABC transmembrane type-1" evidence="9">
    <location>
        <begin position="22"/>
        <end position="302"/>
    </location>
</feature>
<dbReference type="PROSITE" id="PS50893">
    <property type="entry name" value="ABC_TRANSPORTER_2"/>
    <property type="match status" value="1"/>
</dbReference>
<feature type="transmembrane region" description="Helical" evidence="7">
    <location>
        <begin position="131"/>
        <end position="153"/>
    </location>
</feature>
<accession>F0YLW2</accession>
<evidence type="ECO:0000313" key="11">
    <source>
        <dbReference type="Proteomes" id="UP000002729"/>
    </source>
</evidence>
<gene>
    <name evidence="10" type="ORF">AURANDRAFT_741</name>
</gene>
<comment type="subcellular location">
    <subcellularLocation>
        <location evidence="1">Membrane</location>
        <topology evidence="1">Multi-pass membrane protein</topology>
    </subcellularLocation>
</comment>
<dbReference type="GeneID" id="20228959"/>
<feature type="domain" description="ABC transporter" evidence="8">
    <location>
        <begin position="339"/>
        <end position="575"/>
    </location>
</feature>
<proteinExistence type="predicted"/>
<evidence type="ECO:0000256" key="3">
    <source>
        <dbReference type="ARBA" id="ARBA00022741"/>
    </source>
</evidence>
<dbReference type="eggNOG" id="KOG0057">
    <property type="taxonomic scope" value="Eukaryota"/>
</dbReference>
<keyword evidence="5 7" id="KW-1133">Transmembrane helix</keyword>
<dbReference type="KEGG" id="aaf:AURANDRAFT_741"/>
<dbReference type="Pfam" id="PF00005">
    <property type="entry name" value="ABC_tran"/>
    <property type="match status" value="1"/>
</dbReference>
<dbReference type="AlphaFoldDB" id="F0YLW2"/>
<dbReference type="OMA" id="ITEYNIL"/>
<keyword evidence="11" id="KW-1185">Reference proteome</keyword>
<dbReference type="GO" id="GO:0006879">
    <property type="term" value="P:intracellular iron ion homeostasis"/>
    <property type="evidence" value="ECO:0007669"/>
    <property type="project" value="TreeGrafter"/>
</dbReference>
<evidence type="ECO:0000259" key="9">
    <source>
        <dbReference type="PROSITE" id="PS50929"/>
    </source>
</evidence>
<dbReference type="InterPro" id="IPR036640">
    <property type="entry name" value="ABC1_TM_sf"/>
</dbReference>
<evidence type="ECO:0000256" key="7">
    <source>
        <dbReference type="SAM" id="Phobius"/>
    </source>
</evidence>
<name>F0YLW2_AURAN</name>
<dbReference type="GO" id="GO:0140359">
    <property type="term" value="F:ABC-type transporter activity"/>
    <property type="evidence" value="ECO:0007669"/>
    <property type="project" value="InterPro"/>
</dbReference>
<dbReference type="Proteomes" id="UP000002729">
    <property type="component" value="Unassembled WGS sequence"/>
</dbReference>
<feature type="non-terminal residue" evidence="10">
    <location>
        <position position="576"/>
    </location>
</feature>
<dbReference type="InterPro" id="IPR003439">
    <property type="entry name" value="ABC_transporter-like_ATP-bd"/>
</dbReference>
<dbReference type="SUPFAM" id="SSF90123">
    <property type="entry name" value="ABC transporter transmembrane region"/>
    <property type="match status" value="1"/>
</dbReference>